<dbReference type="Pfam" id="PF11309">
    <property type="entry name" value="DUF3112"/>
    <property type="match status" value="1"/>
</dbReference>
<dbReference type="EMBL" id="ML978825">
    <property type="protein sequence ID" value="KAF2083221.1"/>
    <property type="molecule type" value="Genomic_DNA"/>
</dbReference>
<protein>
    <submittedName>
        <fullName evidence="2">Uncharacterized protein</fullName>
    </submittedName>
</protein>
<dbReference type="PANTHER" id="PTHR35184:SF1">
    <property type="entry name" value="INTEGRAL MEMBRANE PROTEIN"/>
    <property type="match status" value="1"/>
</dbReference>
<comment type="caution">
    <text evidence="2">The sequence shown here is derived from an EMBL/GenBank/DDBJ whole genome shotgun (WGS) entry which is preliminary data.</text>
</comment>
<keyword evidence="1" id="KW-0472">Membrane</keyword>
<proteinExistence type="predicted"/>
<dbReference type="InterPro" id="IPR021460">
    <property type="entry name" value="DUF3112"/>
</dbReference>
<gene>
    <name evidence="2" type="ORF">K490DRAFT_52213</name>
</gene>
<evidence type="ECO:0000256" key="1">
    <source>
        <dbReference type="SAM" id="Phobius"/>
    </source>
</evidence>
<dbReference type="PANTHER" id="PTHR35184">
    <property type="entry name" value="YALI0C10208P"/>
    <property type="match status" value="1"/>
</dbReference>
<dbReference type="OrthoDB" id="3357002at2759"/>
<feature type="transmembrane region" description="Helical" evidence="1">
    <location>
        <begin position="165"/>
        <end position="188"/>
    </location>
</feature>
<accession>A0A9P4LUL6</accession>
<keyword evidence="3" id="KW-1185">Reference proteome</keyword>
<feature type="transmembrane region" description="Helical" evidence="1">
    <location>
        <begin position="87"/>
        <end position="107"/>
    </location>
</feature>
<sequence>MSAPYPPQTWSLGGRLEEKVDIPISAVFLALFMVGAAGHMTIFQRNKRRGHKFMLSLLMFGFCMCRIVTMTLRIASSTRPKNIRLSIAAGIFVAAGVLLVYVVNLLFAQRLIRARHPKLGWSKPFRAFFIGNYVLIVLSLIMVITVTVQSFYTLNTNTHRIDRDIQLYTATYFSLVSFLPIPLTLIAFGIPQRTALEKFGSGRYRTKVVVLVGASFLLCLGACYRCGTSWLTPVSVREPLPDYFSKACFYIFDFTIEITVVLLYLAVRIDQRFHVPNGSSKRCSYIIE</sequence>
<evidence type="ECO:0000313" key="2">
    <source>
        <dbReference type="EMBL" id="KAF2083221.1"/>
    </source>
</evidence>
<feature type="transmembrane region" description="Helical" evidence="1">
    <location>
        <begin position="243"/>
        <end position="267"/>
    </location>
</feature>
<feature type="non-terminal residue" evidence="2">
    <location>
        <position position="288"/>
    </location>
</feature>
<organism evidence="2 3">
    <name type="scientific">Saccharata proteae CBS 121410</name>
    <dbReference type="NCBI Taxonomy" id="1314787"/>
    <lineage>
        <taxon>Eukaryota</taxon>
        <taxon>Fungi</taxon>
        <taxon>Dikarya</taxon>
        <taxon>Ascomycota</taxon>
        <taxon>Pezizomycotina</taxon>
        <taxon>Dothideomycetes</taxon>
        <taxon>Dothideomycetes incertae sedis</taxon>
        <taxon>Botryosphaeriales</taxon>
        <taxon>Saccharataceae</taxon>
        <taxon>Saccharata</taxon>
    </lineage>
</organism>
<keyword evidence="1" id="KW-1133">Transmembrane helix</keyword>
<reference evidence="2" key="1">
    <citation type="journal article" date="2020" name="Stud. Mycol.">
        <title>101 Dothideomycetes genomes: a test case for predicting lifestyles and emergence of pathogens.</title>
        <authorList>
            <person name="Haridas S."/>
            <person name="Albert R."/>
            <person name="Binder M."/>
            <person name="Bloem J."/>
            <person name="Labutti K."/>
            <person name="Salamov A."/>
            <person name="Andreopoulos B."/>
            <person name="Baker S."/>
            <person name="Barry K."/>
            <person name="Bills G."/>
            <person name="Bluhm B."/>
            <person name="Cannon C."/>
            <person name="Castanera R."/>
            <person name="Culley D."/>
            <person name="Daum C."/>
            <person name="Ezra D."/>
            <person name="Gonzalez J."/>
            <person name="Henrissat B."/>
            <person name="Kuo A."/>
            <person name="Liang C."/>
            <person name="Lipzen A."/>
            <person name="Lutzoni F."/>
            <person name="Magnuson J."/>
            <person name="Mondo S."/>
            <person name="Nolan M."/>
            <person name="Ohm R."/>
            <person name="Pangilinan J."/>
            <person name="Park H.-J."/>
            <person name="Ramirez L."/>
            <person name="Alfaro M."/>
            <person name="Sun H."/>
            <person name="Tritt A."/>
            <person name="Yoshinaga Y."/>
            <person name="Zwiers L.-H."/>
            <person name="Turgeon B."/>
            <person name="Goodwin S."/>
            <person name="Spatafora J."/>
            <person name="Crous P."/>
            <person name="Grigoriev I."/>
        </authorList>
    </citation>
    <scope>NUCLEOTIDE SEQUENCE</scope>
    <source>
        <strain evidence="2">CBS 121410</strain>
    </source>
</reference>
<evidence type="ECO:0000313" key="3">
    <source>
        <dbReference type="Proteomes" id="UP000799776"/>
    </source>
</evidence>
<keyword evidence="1" id="KW-0812">Transmembrane</keyword>
<name>A0A9P4LUL6_9PEZI</name>
<feature type="transmembrane region" description="Helical" evidence="1">
    <location>
        <begin position="208"/>
        <end position="231"/>
    </location>
</feature>
<feature type="transmembrane region" description="Helical" evidence="1">
    <location>
        <begin position="128"/>
        <end position="153"/>
    </location>
</feature>
<dbReference type="Proteomes" id="UP000799776">
    <property type="component" value="Unassembled WGS sequence"/>
</dbReference>
<feature type="transmembrane region" description="Helical" evidence="1">
    <location>
        <begin position="55"/>
        <end position="75"/>
    </location>
</feature>
<feature type="transmembrane region" description="Helical" evidence="1">
    <location>
        <begin position="20"/>
        <end position="43"/>
    </location>
</feature>
<dbReference type="AlphaFoldDB" id="A0A9P4LUL6"/>